<accession>A0A2P5BKT7</accession>
<protein>
    <submittedName>
        <fullName evidence="1">Uncharacterized protein</fullName>
    </submittedName>
</protein>
<sequence length="110" mass="12705">PFHQELTTTSQHPPHTLESFPISLQKQTSYIKIIKISQLAGLLIASNDIIDQLSNRGKRRSTIRNSFPGHPTHLFHLPPHLAITLHKMFHRCFNLFRQHKMIPMVPVIQS</sequence>
<dbReference type="AlphaFoldDB" id="A0A2P5BKT7"/>
<comment type="caution">
    <text evidence="1">The sequence shown here is derived from an EMBL/GenBank/DDBJ whole genome shotgun (WGS) entry which is preliminary data.</text>
</comment>
<name>A0A2P5BKT7_TREOI</name>
<feature type="non-terminal residue" evidence="1">
    <location>
        <position position="1"/>
    </location>
</feature>
<dbReference type="InParanoid" id="A0A2P5BKT7"/>
<dbReference type="OrthoDB" id="10375641at2759"/>
<organism evidence="1 2">
    <name type="scientific">Trema orientale</name>
    <name type="common">Charcoal tree</name>
    <name type="synonym">Celtis orientalis</name>
    <dbReference type="NCBI Taxonomy" id="63057"/>
    <lineage>
        <taxon>Eukaryota</taxon>
        <taxon>Viridiplantae</taxon>
        <taxon>Streptophyta</taxon>
        <taxon>Embryophyta</taxon>
        <taxon>Tracheophyta</taxon>
        <taxon>Spermatophyta</taxon>
        <taxon>Magnoliopsida</taxon>
        <taxon>eudicotyledons</taxon>
        <taxon>Gunneridae</taxon>
        <taxon>Pentapetalae</taxon>
        <taxon>rosids</taxon>
        <taxon>fabids</taxon>
        <taxon>Rosales</taxon>
        <taxon>Cannabaceae</taxon>
        <taxon>Trema</taxon>
    </lineage>
</organism>
<reference evidence="2" key="1">
    <citation type="submission" date="2016-06" db="EMBL/GenBank/DDBJ databases">
        <title>Parallel loss of symbiosis genes in relatives of nitrogen-fixing non-legume Parasponia.</title>
        <authorList>
            <person name="Van Velzen R."/>
            <person name="Holmer R."/>
            <person name="Bu F."/>
            <person name="Rutten L."/>
            <person name="Van Zeijl A."/>
            <person name="Liu W."/>
            <person name="Santuari L."/>
            <person name="Cao Q."/>
            <person name="Sharma T."/>
            <person name="Shen D."/>
            <person name="Roswanjaya Y."/>
            <person name="Wardhani T."/>
            <person name="Kalhor M.S."/>
            <person name="Jansen J."/>
            <person name="Van den Hoogen J."/>
            <person name="Gungor B."/>
            <person name="Hartog M."/>
            <person name="Hontelez J."/>
            <person name="Verver J."/>
            <person name="Yang W.-C."/>
            <person name="Schijlen E."/>
            <person name="Repin R."/>
            <person name="Schilthuizen M."/>
            <person name="Schranz E."/>
            <person name="Heidstra R."/>
            <person name="Miyata K."/>
            <person name="Fedorova E."/>
            <person name="Kohlen W."/>
            <person name="Bisseling T."/>
            <person name="Smit S."/>
            <person name="Geurts R."/>
        </authorList>
    </citation>
    <scope>NUCLEOTIDE SEQUENCE [LARGE SCALE GENOMIC DNA]</scope>
    <source>
        <strain evidence="2">cv. RG33-2</strain>
    </source>
</reference>
<dbReference type="Proteomes" id="UP000237000">
    <property type="component" value="Unassembled WGS sequence"/>
</dbReference>
<gene>
    <name evidence="1" type="ORF">TorRG33x02_317680</name>
</gene>
<proteinExistence type="predicted"/>
<dbReference type="EMBL" id="JXTC01000502">
    <property type="protein sequence ID" value="PON49398.1"/>
    <property type="molecule type" value="Genomic_DNA"/>
</dbReference>
<evidence type="ECO:0000313" key="2">
    <source>
        <dbReference type="Proteomes" id="UP000237000"/>
    </source>
</evidence>
<evidence type="ECO:0000313" key="1">
    <source>
        <dbReference type="EMBL" id="PON49398.1"/>
    </source>
</evidence>
<keyword evidence="2" id="KW-1185">Reference proteome</keyword>